<keyword evidence="2" id="KW-1185">Reference proteome</keyword>
<protein>
    <submittedName>
        <fullName evidence="1">Uncharacterized protein</fullName>
    </submittedName>
</protein>
<proteinExistence type="predicted"/>
<dbReference type="EMBL" id="JAUSTI010000007">
    <property type="protein sequence ID" value="MDQ0171541.1"/>
    <property type="molecule type" value="Genomic_DNA"/>
</dbReference>
<comment type="caution">
    <text evidence="1">The sequence shown here is derived from an EMBL/GenBank/DDBJ whole genome shotgun (WGS) entry which is preliminary data.</text>
</comment>
<evidence type="ECO:0000313" key="1">
    <source>
        <dbReference type="EMBL" id="MDQ0171541.1"/>
    </source>
</evidence>
<evidence type="ECO:0000313" key="2">
    <source>
        <dbReference type="Proteomes" id="UP001233836"/>
    </source>
</evidence>
<sequence>MNKVFEEAKCIIQNIDWSHIEFKRPSYYVLLSEHLRRSSLFYDYLHKDSMRTIVFNAMELIDMRLPEKVLEKCMESLQNVEGIFVREVCRHYLEWAYLIGEGVPIAVQFKELYLPIIKLFERGGRIQYDKGLLIIGGLTCSRFVSSESSLFEPEDISDSHLDELDKDVLNR</sequence>
<reference evidence="1 2" key="1">
    <citation type="submission" date="2023-07" db="EMBL/GenBank/DDBJ databases">
        <title>Sorghum-associated microbial communities from plants grown in Nebraska, USA.</title>
        <authorList>
            <person name="Schachtman D."/>
        </authorList>
    </citation>
    <scope>NUCLEOTIDE SEQUENCE [LARGE SCALE GENOMIC DNA]</scope>
    <source>
        <strain evidence="1 2">DS1314</strain>
    </source>
</reference>
<dbReference type="Proteomes" id="UP001233836">
    <property type="component" value="Unassembled WGS sequence"/>
</dbReference>
<gene>
    <name evidence="1" type="ORF">J2T19_003003</name>
</gene>
<dbReference type="RefSeq" id="WP_307216950.1">
    <property type="nucleotide sequence ID" value="NZ_JAUSTI010000007.1"/>
</dbReference>
<organism evidence="1 2">
    <name type="scientific">Paenibacillus tundrae</name>
    <dbReference type="NCBI Taxonomy" id="528187"/>
    <lineage>
        <taxon>Bacteria</taxon>
        <taxon>Bacillati</taxon>
        <taxon>Bacillota</taxon>
        <taxon>Bacilli</taxon>
        <taxon>Bacillales</taxon>
        <taxon>Paenibacillaceae</taxon>
        <taxon>Paenibacillus</taxon>
    </lineage>
</organism>
<accession>A0ABT9WE95</accession>
<name>A0ABT9WE95_9BACL</name>